<dbReference type="OrthoDB" id="61110at2759"/>
<dbReference type="Proteomes" id="UP000054282">
    <property type="component" value="Unassembled WGS sequence"/>
</dbReference>
<dbReference type="AlphaFoldDB" id="A0A0L7LVV7"/>
<dbReference type="KEGG" id="pfd:PFDG_00023"/>
<accession>A0A0L7LVV7</accession>
<evidence type="ECO:0000313" key="2">
    <source>
        <dbReference type="Proteomes" id="UP000054282"/>
    </source>
</evidence>
<proteinExistence type="predicted"/>
<organism evidence="1 2">
    <name type="scientific">Plasmodium falciparum (isolate Dd2)</name>
    <dbReference type="NCBI Taxonomy" id="57267"/>
    <lineage>
        <taxon>Eukaryota</taxon>
        <taxon>Sar</taxon>
        <taxon>Alveolata</taxon>
        <taxon>Apicomplexa</taxon>
        <taxon>Aconoidasida</taxon>
        <taxon>Haemosporida</taxon>
        <taxon>Plasmodiidae</taxon>
        <taxon>Plasmodium</taxon>
        <taxon>Plasmodium (Laverania)</taxon>
    </lineage>
</organism>
<gene>
    <name evidence="1" type="ORF">PFDG_00023</name>
</gene>
<evidence type="ECO:0000313" key="1">
    <source>
        <dbReference type="EMBL" id="KOB84709.1"/>
    </source>
</evidence>
<sequence>MKKLKNTLFIFGSGECGQLPPEYCTDYVQVNPTAIPNLPNDIDEVI</sequence>
<reference evidence="2" key="2">
    <citation type="submission" date="2006-09" db="EMBL/GenBank/DDBJ databases">
        <title>The genome sequence of Plasmodium falciparum Dd2.</title>
        <authorList>
            <consortium name="The Broad Institute Genome Sequencing Platform"/>
            <person name="Birren B."/>
            <person name="Lander E."/>
            <person name="Galagan J."/>
            <person name="Nusbaum C."/>
            <person name="Devon K."/>
            <person name="Henn M."/>
            <person name="Jaffe D."/>
            <person name="Butler J."/>
            <person name="Alvarez P."/>
            <person name="Gnerre S."/>
            <person name="Grabherr M."/>
            <person name="Kleber M."/>
            <person name="Mauceli E."/>
            <person name="Brockman W."/>
            <person name="MacCallum I.A."/>
            <person name="Rounsley S."/>
            <person name="Young S."/>
            <person name="LaButti K."/>
            <person name="Pushparaj V."/>
            <person name="DeCaprio D."/>
            <person name="Crawford M."/>
            <person name="Koehrsen M."/>
            <person name="Engels R."/>
            <person name="Montgomery P."/>
            <person name="Pearson M."/>
            <person name="Howarth C."/>
            <person name="Larson L."/>
            <person name="Luoma S."/>
            <person name="White J."/>
            <person name="Kodira C."/>
            <person name="Zeng Q."/>
            <person name="O'Leary S."/>
            <person name="Yandava C."/>
            <person name="Alvarado L."/>
            <person name="Wirth D."/>
            <person name="Volkman S."/>
            <person name="Hartl D."/>
        </authorList>
    </citation>
    <scope>NUCLEOTIDE SEQUENCE [LARGE SCALE GENOMIC DNA]</scope>
</reference>
<protein>
    <submittedName>
        <fullName evidence="1">Uncharacterized protein</fullName>
    </submittedName>
</protein>
<dbReference type="EMBL" id="DS016059">
    <property type="protein sequence ID" value="KOB84709.1"/>
    <property type="molecule type" value="Genomic_DNA"/>
</dbReference>
<reference evidence="2" key="1">
    <citation type="submission" date="2006-09" db="EMBL/GenBank/DDBJ databases">
        <title>Annotation of Plasmodium falciparum Dd2.</title>
        <authorList>
            <consortium name="The Broad Institute Genome Sequencing Platform"/>
            <person name="Volkman S.K."/>
            <person name="Neafsey D.E."/>
            <person name="Dash A.P."/>
            <person name="Chitnis C.E."/>
            <person name="Hartl D.L."/>
            <person name="Young S.K."/>
            <person name="Zeng Q."/>
            <person name="Koehrsen M."/>
            <person name="Alvarado L."/>
            <person name="Berlin A."/>
            <person name="Borenstein D."/>
            <person name="Chapman S.B."/>
            <person name="Chen Z."/>
            <person name="Engels R."/>
            <person name="Freedman E."/>
            <person name="Gellesch M."/>
            <person name="Goldberg J."/>
            <person name="Griggs A."/>
            <person name="Gujja S."/>
            <person name="Heilman E.R."/>
            <person name="Heiman D.I."/>
            <person name="Howarth C."/>
            <person name="Jen D."/>
            <person name="Larson L."/>
            <person name="Mehta T."/>
            <person name="Neiman D."/>
            <person name="Park D."/>
            <person name="Pearson M."/>
            <person name="Roberts A."/>
            <person name="Saif S."/>
            <person name="Shea T."/>
            <person name="Shenoy N."/>
            <person name="Sisk P."/>
            <person name="Stolte C."/>
            <person name="Sykes S."/>
            <person name="Walk T."/>
            <person name="White J."/>
            <person name="Yandava C."/>
            <person name="Haas B."/>
            <person name="Henn M.R."/>
            <person name="Nusbaum C."/>
            <person name="Birren B."/>
        </authorList>
    </citation>
    <scope>NUCLEOTIDE SEQUENCE [LARGE SCALE GENOMIC DNA]</scope>
</reference>
<name>A0A0L7LVV7_PLAF4</name>